<sequence>MRESSPIDELCAKKARGNGLCRKVVGHDAIVTSGVWLGGPHPVVTPIHRLSAFRPWSPATLAKEAKMKEMEQAALMRDSRFVAPPYLSSGPPILLNPDRVIPHTTMTNVRFDAHYQPNVALAPAATQRKQAAVQDDKLKIESMSEENVAKTEEKSDDVDLKNCEMNEIEKEDDAASLAVMTVRIKEEPQSSIEMTVDSTVEQEMEIVRNALENNALDSKEAKEKLLHELAKLRIKQEERLNAALVAKKSLQQELEFLRVAKKEKLREATEAKRSLRKEIERLRADHERKLKEVNESRHRLKRELELARSKRCDKISEISKSKARLKSQVEQLRNKLNEVENEKEKLSAELENEKKLRDGLEVKTFRENEEEVKEEEKETKVVDKDNE</sequence>
<dbReference type="RefSeq" id="XP_006823078.1">
    <property type="nucleotide sequence ID" value="XM_006823015.1"/>
</dbReference>
<name>A0ABM0MST7_SACKO</name>
<accession>A0ABM0MST7</accession>
<keyword evidence="3" id="KW-1185">Reference proteome</keyword>
<dbReference type="InterPro" id="IPR023216">
    <property type="entry name" value="Tscrpt_reg_SKI_SnoN"/>
</dbReference>
<feature type="compositionally biased region" description="Basic and acidic residues" evidence="2">
    <location>
        <begin position="374"/>
        <end position="387"/>
    </location>
</feature>
<proteinExistence type="predicted"/>
<feature type="coiled-coil region" evidence="1">
    <location>
        <begin position="208"/>
        <end position="363"/>
    </location>
</feature>
<evidence type="ECO:0000256" key="1">
    <source>
        <dbReference type="SAM" id="Coils"/>
    </source>
</evidence>
<dbReference type="Proteomes" id="UP000694865">
    <property type="component" value="Unplaced"/>
</dbReference>
<keyword evidence="1" id="KW-0175">Coiled coil</keyword>
<organism evidence="3 4">
    <name type="scientific">Saccoglossus kowalevskii</name>
    <name type="common">Acorn worm</name>
    <dbReference type="NCBI Taxonomy" id="10224"/>
    <lineage>
        <taxon>Eukaryota</taxon>
        <taxon>Metazoa</taxon>
        <taxon>Hemichordata</taxon>
        <taxon>Enteropneusta</taxon>
        <taxon>Harrimaniidae</taxon>
        <taxon>Saccoglossus</taxon>
    </lineage>
</organism>
<evidence type="ECO:0000256" key="2">
    <source>
        <dbReference type="SAM" id="MobiDB-lite"/>
    </source>
</evidence>
<dbReference type="PANTHER" id="PTHR10005:SF25">
    <property type="entry name" value="SNO ONCOGENE, ISOFORM B"/>
    <property type="match status" value="1"/>
</dbReference>
<dbReference type="GeneID" id="102803588"/>
<reference evidence="4" key="1">
    <citation type="submission" date="2025-08" db="UniProtKB">
        <authorList>
            <consortium name="RefSeq"/>
        </authorList>
    </citation>
    <scope>IDENTIFICATION</scope>
    <source>
        <tissue evidence="4">Testes</tissue>
    </source>
</reference>
<protein>
    <submittedName>
        <fullName evidence="4">Ski oncogene-like</fullName>
    </submittedName>
</protein>
<evidence type="ECO:0000313" key="4">
    <source>
        <dbReference type="RefSeq" id="XP_006823078.1"/>
    </source>
</evidence>
<dbReference type="PANTHER" id="PTHR10005">
    <property type="entry name" value="SKI ONCOGENE-RELATED"/>
    <property type="match status" value="1"/>
</dbReference>
<evidence type="ECO:0000313" key="3">
    <source>
        <dbReference type="Proteomes" id="UP000694865"/>
    </source>
</evidence>
<gene>
    <name evidence="4" type="primary">LOC102803588</name>
</gene>
<feature type="region of interest" description="Disordered" evidence="2">
    <location>
        <begin position="367"/>
        <end position="387"/>
    </location>
</feature>